<evidence type="ECO:0000256" key="1">
    <source>
        <dbReference type="SAM" id="MobiDB-lite"/>
    </source>
</evidence>
<organism evidence="3 4">
    <name type="scientific">Candidatus Fonsibacter lacus</name>
    <dbReference type="NCBI Taxonomy" id="2576439"/>
    <lineage>
        <taxon>Bacteria</taxon>
        <taxon>Pseudomonadati</taxon>
        <taxon>Pseudomonadota</taxon>
        <taxon>Alphaproteobacteria</taxon>
        <taxon>Candidatus Pelagibacterales</taxon>
        <taxon>Candidatus Pelagibacterales incertae sedis</taxon>
        <taxon>Candidatus Fonsibacter</taxon>
    </lineage>
</organism>
<evidence type="ECO:0000256" key="2">
    <source>
        <dbReference type="SAM" id="Phobius"/>
    </source>
</evidence>
<keyword evidence="2" id="KW-0812">Transmembrane</keyword>
<accession>A0A964V2R4</accession>
<feature type="region of interest" description="Disordered" evidence="1">
    <location>
        <begin position="475"/>
        <end position="494"/>
    </location>
</feature>
<dbReference type="Proteomes" id="UP000713222">
    <property type="component" value="Unassembled WGS sequence"/>
</dbReference>
<evidence type="ECO:0000313" key="3">
    <source>
        <dbReference type="EMBL" id="NBN87986.1"/>
    </source>
</evidence>
<keyword evidence="2" id="KW-1133">Transmembrane helix</keyword>
<reference evidence="3" key="1">
    <citation type="submission" date="2018-10" db="EMBL/GenBank/DDBJ databases">
        <title>Iterative Subtractive Binning of Freshwater Chronoseries Metagenomes Recovers Nearly Complete Genomes from over Four Hundred Novel Species.</title>
        <authorList>
            <person name="Rodriguez-R L.M."/>
            <person name="Tsementzi D."/>
            <person name="Luo C."/>
            <person name="Konstantinidis K.T."/>
        </authorList>
    </citation>
    <scope>NUCLEOTIDE SEQUENCE</scope>
    <source>
        <strain evidence="3">WB7_6_001</strain>
    </source>
</reference>
<feature type="transmembrane region" description="Helical" evidence="2">
    <location>
        <begin position="137"/>
        <end position="155"/>
    </location>
</feature>
<name>A0A964V2R4_9PROT</name>
<comment type="caution">
    <text evidence="3">The sequence shown here is derived from an EMBL/GenBank/DDBJ whole genome shotgun (WGS) entry which is preliminary data.</text>
</comment>
<feature type="compositionally biased region" description="Basic and acidic residues" evidence="1">
    <location>
        <begin position="260"/>
        <end position="281"/>
    </location>
</feature>
<sequence length="738" mass="80560">MNEVEIPLKLTGIAAIKAELKDLKDKIADSTDPEQIAAYADRAGDLQKKLMGVNKQIAKFKEGSNFDQAKSAFSDMQNSIMNLDFAKASKDSANFNQTIRAFKPDDLTKQAKGFGSTILNIGKAFVSLGATLMANPIFLLVAVIVAIVAAILVFLDKIGVLQKAIDFLMKPVNMLIDLFKELTDWLGLTSHAADANAEKMAKANEKASESSKKRAESISAGYDQEIAMAQIAGKDTTQLELDKSRSLEKEAIKRKASAKKALDAMRHQEGEDADKKRKELKKQIEDENKLIRDGVNSRLQIKAKAAKEESDKEKEAADEAAAKAKEAYEKARERAKTEAANRLKNARELKDYELSLIQDQSQREIAIAQEKYKRLREDLKADNTKTAAEKLQFINMYNEQEKAAIDAINAAKKKAEEDNLRKGNALIADLQLQLMEEGTAKELAMQKAKYDKLREGVKNDITLTEEQKKTLTELYNQQEQQEDDKRAAAKKKQQETMLQALQDQQLTDHEKSLKALETKYNEELKLAENNEILKKALADKYKTDKEKLDEDAAKAAIDAKQKERDAIISAVNDIFNVVSGFAGSLIKNQKKLEKFNKATALVQIGIDTAKAISSLVALSNANPFNSVTAGAAGAAQYASGIIQIATNIMKAKQILSSGGTPSAGGGGTSSEASGGASVAQQVPQGAQLFGSANTGNTFSAGSTSNETQTSMTVTAVVSETQITNVQHKINKINKNAEL</sequence>
<gene>
    <name evidence="3" type="ORF">EBV32_02705</name>
</gene>
<keyword evidence="2" id="KW-0472">Membrane</keyword>
<dbReference type="EMBL" id="RGET01000032">
    <property type="protein sequence ID" value="NBN87986.1"/>
    <property type="molecule type" value="Genomic_DNA"/>
</dbReference>
<evidence type="ECO:0000313" key="4">
    <source>
        <dbReference type="Proteomes" id="UP000713222"/>
    </source>
</evidence>
<dbReference type="AlphaFoldDB" id="A0A964V2R4"/>
<feature type="region of interest" description="Disordered" evidence="1">
    <location>
        <begin position="252"/>
        <end position="281"/>
    </location>
</feature>
<proteinExistence type="predicted"/>
<protein>
    <submittedName>
        <fullName evidence="3">Uncharacterized protein</fullName>
    </submittedName>
</protein>